<evidence type="ECO:0000256" key="1">
    <source>
        <dbReference type="SAM" id="MobiDB-lite"/>
    </source>
</evidence>
<dbReference type="Pfam" id="PF19853">
    <property type="entry name" value="DUF6328"/>
    <property type="match status" value="1"/>
</dbReference>
<comment type="caution">
    <text evidence="3">The sequence shown here is derived from an EMBL/GenBank/DDBJ whole genome shotgun (WGS) entry which is preliminary data.</text>
</comment>
<feature type="transmembrane region" description="Helical" evidence="2">
    <location>
        <begin position="132"/>
        <end position="153"/>
    </location>
</feature>
<evidence type="ECO:0000313" key="3">
    <source>
        <dbReference type="EMBL" id="GAA2033932.1"/>
    </source>
</evidence>
<organism evidence="3 4">
    <name type="scientific">Catenulispora yoronensis</name>
    <dbReference type="NCBI Taxonomy" id="450799"/>
    <lineage>
        <taxon>Bacteria</taxon>
        <taxon>Bacillati</taxon>
        <taxon>Actinomycetota</taxon>
        <taxon>Actinomycetes</taxon>
        <taxon>Catenulisporales</taxon>
        <taxon>Catenulisporaceae</taxon>
        <taxon>Catenulispora</taxon>
    </lineage>
</organism>
<dbReference type="EMBL" id="BAAAQN010000020">
    <property type="protein sequence ID" value="GAA2033932.1"/>
    <property type="molecule type" value="Genomic_DNA"/>
</dbReference>
<feature type="transmembrane region" description="Helical" evidence="2">
    <location>
        <begin position="65"/>
        <end position="86"/>
    </location>
</feature>
<accession>A0ABP5FWY0</accession>
<keyword evidence="2" id="KW-0812">Transmembrane</keyword>
<evidence type="ECO:0000313" key="4">
    <source>
        <dbReference type="Proteomes" id="UP001500751"/>
    </source>
</evidence>
<keyword evidence="4" id="KW-1185">Reference proteome</keyword>
<dbReference type="InterPro" id="IPR046291">
    <property type="entry name" value="DUF6328"/>
</dbReference>
<sequence length="160" mass="17727">MDTHSGEHDRSTRDETPAERADRNLTELLQELRVLQTGVQIIFAFLLGVAFTPRFTQLTTLQENVYIAALLLSVSSVAVLVAPVAIHRQLFHHRQKQRIVKLSTRLARAGLVLVAAALDCSVFLILDVIRGHAAASVVAAAVAVMFGTLWFVFPWTLRRS</sequence>
<keyword evidence="2" id="KW-0472">Membrane</keyword>
<name>A0ABP5FWY0_9ACTN</name>
<gene>
    <name evidence="3" type="ORF">GCM10009839_38050</name>
</gene>
<feature type="transmembrane region" description="Helical" evidence="2">
    <location>
        <begin position="32"/>
        <end position="53"/>
    </location>
</feature>
<feature type="transmembrane region" description="Helical" evidence="2">
    <location>
        <begin position="106"/>
        <end position="126"/>
    </location>
</feature>
<dbReference type="RefSeq" id="WP_344666957.1">
    <property type="nucleotide sequence ID" value="NZ_BAAAQN010000020.1"/>
</dbReference>
<dbReference type="Proteomes" id="UP001500751">
    <property type="component" value="Unassembled WGS sequence"/>
</dbReference>
<evidence type="ECO:0000256" key="2">
    <source>
        <dbReference type="SAM" id="Phobius"/>
    </source>
</evidence>
<protein>
    <submittedName>
        <fullName evidence="3">DUF6328 family protein</fullName>
    </submittedName>
</protein>
<proteinExistence type="predicted"/>
<reference evidence="4" key="1">
    <citation type="journal article" date="2019" name="Int. J. Syst. Evol. Microbiol.">
        <title>The Global Catalogue of Microorganisms (GCM) 10K type strain sequencing project: providing services to taxonomists for standard genome sequencing and annotation.</title>
        <authorList>
            <consortium name="The Broad Institute Genomics Platform"/>
            <consortium name="The Broad Institute Genome Sequencing Center for Infectious Disease"/>
            <person name="Wu L."/>
            <person name="Ma J."/>
        </authorList>
    </citation>
    <scope>NUCLEOTIDE SEQUENCE [LARGE SCALE GENOMIC DNA]</scope>
    <source>
        <strain evidence="4">JCM 16014</strain>
    </source>
</reference>
<keyword evidence="2" id="KW-1133">Transmembrane helix</keyword>
<feature type="region of interest" description="Disordered" evidence="1">
    <location>
        <begin position="1"/>
        <end position="20"/>
    </location>
</feature>